<evidence type="ECO:0000256" key="1">
    <source>
        <dbReference type="SAM" id="MobiDB-lite"/>
    </source>
</evidence>
<evidence type="ECO:0000313" key="3">
    <source>
        <dbReference type="Proteomes" id="UP001432027"/>
    </source>
</evidence>
<gene>
    <name evidence="2" type="ORF">PENTCL1PPCAC_29756</name>
</gene>
<dbReference type="EMBL" id="BTSX01000006">
    <property type="protein sequence ID" value="GMT07582.1"/>
    <property type="molecule type" value="Genomic_DNA"/>
</dbReference>
<name>A0AAV5UKS6_9BILA</name>
<feature type="region of interest" description="Disordered" evidence="1">
    <location>
        <begin position="1"/>
        <end position="67"/>
    </location>
</feature>
<protein>
    <submittedName>
        <fullName evidence="2">Uncharacterized protein</fullName>
    </submittedName>
</protein>
<organism evidence="2 3">
    <name type="scientific">Pristionchus entomophagus</name>
    <dbReference type="NCBI Taxonomy" id="358040"/>
    <lineage>
        <taxon>Eukaryota</taxon>
        <taxon>Metazoa</taxon>
        <taxon>Ecdysozoa</taxon>
        <taxon>Nematoda</taxon>
        <taxon>Chromadorea</taxon>
        <taxon>Rhabditida</taxon>
        <taxon>Rhabditina</taxon>
        <taxon>Diplogasteromorpha</taxon>
        <taxon>Diplogasteroidea</taxon>
        <taxon>Neodiplogasteridae</taxon>
        <taxon>Pristionchus</taxon>
    </lineage>
</organism>
<feature type="compositionally biased region" description="Low complexity" evidence="1">
    <location>
        <begin position="1"/>
        <end position="13"/>
    </location>
</feature>
<feature type="non-terminal residue" evidence="2">
    <location>
        <position position="67"/>
    </location>
</feature>
<feature type="compositionally biased region" description="Polar residues" evidence="1">
    <location>
        <begin position="29"/>
        <end position="42"/>
    </location>
</feature>
<comment type="caution">
    <text evidence="2">The sequence shown here is derived from an EMBL/GenBank/DDBJ whole genome shotgun (WGS) entry which is preliminary data.</text>
</comment>
<keyword evidence="3" id="KW-1185">Reference proteome</keyword>
<dbReference type="AlphaFoldDB" id="A0AAV5UKS6"/>
<proteinExistence type="predicted"/>
<reference evidence="2" key="1">
    <citation type="submission" date="2023-10" db="EMBL/GenBank/DDBJ databases">
        <title>Genome assembly of Pristionchus species.</title>
        <authorList>
            <person name="Yoshida K."/>
            <person name="Sommer R.J."/>
        </authorList>
    </citation>
    <scope>NUCLEOTIDE SEQUENCE</scope>
    <source>
        <strain evidence="2">RS0144</strain>
    </source>
</reference>
<sequence>FGSPSTVPSSSSTFASKMQPLPPSVIRPASQSRVNSSSQPRNLIQPASVRDELATMGSTKEAVESEV</sequence>
<accession>A0AAV5UKS6</accession>
<evidence type="ECO:0000313" key="2">
    <source>
        <dbReference type="EMBL" id="GMT07582.1"/>
    </source>
</evidence>
<dbReference type="Proteomes" id="UP001432027">
    <property type="component" value="Unassembled WGS sequence"/>
</dbReference>
<feature type="non-terminal residue" evidence="2">
    <location>
        <position position="1"/>
    </location>
</feature>